<dbReference type="AlphaFoldDB" id="J9E5X9"/>
<name>J9E5X9_WUCBA</name>
<gene>
    <name evidence="2" type="ORF">WUBG_18335</name>
</gene>
<organism evidence="2 3">
    <name type="scientific">Wuchereria bancrofti</name>
    <dbReference type="NCBI Taxonomy" id="6293"/>
    <lineage>
        <taxon>Eukaryota</taxon>
        <taxon>Metazoa</taxon>
        <taxon>Ecdysozoa</taxon>
        <taxon>Nematoda</taxon>
        <taxon>Chromadorea</taxon>
        <taxon>Rhabditida</taxon>
        <taxon>Spirurina</taxon>
        <taxon>Spiruromorpha</taxon>
        <taxon>Filarioidea</taxon>
        <taxon>Onchocercidae</taxon>
        <taxon>Wuchereria</taxon>
    </lineage>
</organism>
<feature type="compositionally biased region" description="Basic and acidic residues" evidence="1">
    <location>
        <begin position="10"/>
        <end position="34"/>
    </location>
</feature>
<evidence type="ECO:0000313" key="3">
    <source>
        <dbReference type="Proteomes" id="UP000004810"/>
    </source>
</evidence>
<comment type="caution">
    <text evidence="2">The sequence shown here is derived from an EMBL/GenBank/DDBJ whole genome shotgun (WGS) entry which is preliminary data.</text>
</comment>
<evidence type="ECO:0000313" key="2">
    <source>
        <dbReference type="EMBL" id="EJW70759.1"/>
    </source>
</evidence>
<proteinExistence type="predicted"/>
<feature type="region of interest" description="Disordered" evidence="1">
    <location>
        <begin position="1"/>
        <end position="127"/>
    </location>
</feature>
<evidence type="ECO:0000256" key="1">
    <source>
        <dbReference type="SAM" id="MobiDB-lite"/>
    </source>
</evidence>
<dbReference type="EMBL" id="ADBV01020656">
    <property type="protein sequence ID" value="EJW70759.1"/>
    <property type="molecule type" value="Genomic_DNA"/>
</dbReference>
<protein>
    <submittedName>
        <fullName evidence="2">Uncharacterized protein</fullName>
    </submittedName>
</protein>
<sequence>MVFKRPSRVGVDREQHSLPQRDPERGGGLDRASMDDLQGLDRPVRESGIPRRRGRSLRSDRANQPPVEYRRRGGGVPGPALESGGEVDGMVALPEPDRGGCGRGRAQRFRGGPVVCRPRDTKDSEVR</sequence>
<reference evidence="3" key="1">
    <citation type="submission" date="2012-08" db="EMBL/GenBank/DDBJ databases">
        <title>The Genome Sequence of Wuchereria bancrofti.</title>
        <authorList>
            <person name="Nutman T.B."/>
            <person name="Fink D.L."/>
            <person name="Russ C."/>
            <person name="Young S."/>
            <person name="Zeng Q."/>
            <person name="Koehrsen M."/>
            <person name="Alvarado L."/>
            <person name="Berlin A."/>
            <person name="Chapman S.B."/>
            <person name="Chen Z."/>
            <person name="Freedman E."/>
            <person name="Gellesch M."/>
            <person name="Goldberg J."/>
            <person name="Griggs A."/>
            <person name="Gujja S."/>
            <person name="Heilman E.R."/>
            <person name="Heiman D."/>
            <person name="Hepburn T."/>
            <person name="Howarth C."/>
            <person name="Jen D."/>
            <person name="Larson L."/>
            <person name="Lewis B."/>
            <person name="Mehta T."/>
            <person name="Park D."/>
            <person name="Pearson M."/>
            <person name="Roberts A."/>
            <person name="Saif S."/>
            <person name="Shea T."/>
            <person name="Shenoy N."/>
            <person name="Sisk P."/>
            <person name="Stolte C."/>
            <person name="Sykes S."/>
            <person name="Walk T."/>
            <person name="White J."/>
            <person name="Yandava C."/>
            <person name="Haas B."/>
            <person name="Henn M.R."/>
            <person name="Nusbaum C."/>
            <person name="Birren B."/>
        </authorList>
    </citation>
    <scope>NUCLEOTIDE SEQUENCE [LARGE SCALE GENOMIC DNA]</scope>
    <source>
        <strain evidence="3">NA</strain>
    </source>
</reference>
<feature type="compositionally biased region" description="Basic and acidic residues" evidence="1">
    <location>
        <begin position="117"/>
        <end position="127"/>
    </location>
</feature>
<accession>J9E5X9</accession>
<dbReference type="Proteomes" id="UP000004810">
    <property type="component" value="Unassembled WGS sequence"/>
</dbReference>